<dbReference type="AlphaFoldDB" id="A0A840F5F9"/>
<dbReference type="EMBL" id="JACIFP010000001">
    <property type="protein sequence ID" value="MBB4137894.1"/>
    <property type="molecule type" value="Genomic_DNA"/>
</dbReference>
<evidence type="ECO:0000313" key="2">
    <source>
        <dbReference type="EMBL" id="MBB4137894.1"/>
    </source>
</evidence>
<dbReference type="Pfam" id="PF00756">
    <property type="entry name" value="Esterase"/>
    <property type="match status" value="1"/>
</dbReference>
<protein>
    <submittedName>
        <fullName evidence="2">S-formylglutathione hydrolase FrmB</fullName>
    </submittedName>
</protein>
<keyword evidence="2" id="KW-0378">Hydrolase</keyword>
<keyword evidence="1" id="KW-0732">Signal</keyword>
<dbReference type="Proteomes" id="UP000551501">
    <property type="component" value="Unassembled WGS sequence"/>
</dbReference>
<feature type="chain" id="PRO_5038647442" evidence="1">
    <location>
        <begin position="21"/>
        <end position="312"/>
    </location>
</feature>
<dbReference type="InterPro" id="IPR000801">
    <property type="entry name" value="Esterase-like"/>
</dbReference>
<dbReference type="InterPro" id="IPR029058">
    <property type="entry name" value="AB_hydrolase_fold"/>
</dbReference>
<sequence length="312" mass="33850">MVLTVMLLVVGGFAVAPAHAKSSEHVTDMTVWSASMGRAIPLRVLRPADTSAPRPTLYLLNGAGGGEDAANWFDRTDVVDFFADKNVNVVVPMEGAFSYYTDWRKDDPVLGRNKWTTFLTKELPPVVDARLGTNGVNAIAGISMAGTSVLSLAENAPGLYRGVGAYSGCAETSTPFGQLYIKIVIESRGGGDVENMWGPEDGPGWRANDPVVHADKLRGTTLYISNGSGVPGPHDRLDGPGIDGDLYTYANQMGLGTVIEAATNQCTITLSKRLRQLKIPATFHFRNVGTHAWPYWQDELHRSWPTLERSMR</sequence>
<dbReference type="GO" id="GO:0016747">
    <property type="term" value="F:acyltransferase activity, transferring groups other than amino-acyl groups"/>
    <property type="evidence" value="ECO:0007669"/>
    <property type="project" value="TreeGrafter"/>
</dbReference>
<dbReference type="SUPFAM" id="SSF53474">
    <property type="entry name" value="alpha/beta-Hydrolases"/>
    <property type="match status" value="1"/>
</dbReference>
<accession>A0A840F5F9</accession>
<dbReference type="Gene3D" id="3.40.50.1820">
    <property type="entry name" value="alpha/beta hydrolase"/>
    <property type="match status" value="1"/>
</dbReference>
<dbReference type="GO" id="GO:0016787">
    <property type="term" value="F:hydrolase activity"/>
    <property type="evidence" value="ECO:0007669"/>
    <property type="project" value="UniProtKB-KW"/>
</dbReference>
<evidence type="ECO:0000313" key="3">
    <source>
        <dbReference type="Proteomes" id="UP000551501"/>
    </source>
</evidence>
<proteinExistence type="predicted"/>
<comment type="caution">
    <text evidence="2">The sequence shown here is derived from an EMBL/GenBank/DDBJ whole genome shotgun (WGS) entry which is preliminary data.</text>
</comment>
<dbReference type="InterPro" id="IPR050583">
    <property type="entry name" value="Mycobacterial_A85_antigen"/>
</dbReference>
<organism evidence="2 3">
    <name type="scientific">Gordonia humi</name>
    <dbReference type="NCBI Taxonomy" id="686429"/>
    <lineage>
        <taxon>Bacteria</taxon>
        <taxon>Bacillati</taxon>
        <taxon>Actinomycetota</taxon>
        <taxon>Actinomycetes</taxon>
        <taxon>Mycobacteriales</taxon>
        <taxon>Gordoniaceae</taxon>
        <taxon>Gordonia</taxon>
    </lineage>
</organism>
<reference evidence="2 3" key="1">
    <citation type="submission" date="2020-08" db="EMBL/GenBank/DDBJ databases">
        <title>Sequencing the genomes of 1000 actinobacteria strains.</title>
        <authorList>
            <person name="Klenk H.-P."/>
        </authorList>
    </citation>
    <scope>NUCLEOTIDE SEQUENCE [LARGE SCALE GENOMIC DNA]</scope>
    <source>
        <strain evidence="2 3">DSM 45298</strain>
    </source>
</reference>
<gene>
    <name evidence="2" type="ORF">BKA16_004446</name>
</gene>
<dbReference type="PANTHER" id="PTHR48098:SF1">
    <property type="entry name" value="DIACYLGLYCEROL ACYLTRANSFERASE_MYCOLYLTRANSFERASE AG85A"/>
    <property type="match status" value="1"/>
</dbReference>
<name>A0A840F5F9_9ACTN</name>
<dbReference type="PANTHER" id="PTHR48098">
    <property type="entry name" value="ENTEROCHELIN ESTERASE-RELATED"/>
    <property type="match status" value="1"/>
</dbReference>
<feature type="signal peptide" evidence="1">
    <location>
        <begin position="1"/>
        <end position="20"/>
    </location>
</feature>
<evidence type="ECO:0000256" key="1">
    <source>
        <dbReference type="SAM" id="SignalP"/>
    </source>
</evidence>
<keyword evidence="3" id="KW-1185">Reference proteome</keyword>